<dbReference type="EMBL" id="VFOZ01000001">
    <property type="protein sequence ID" value="TQL94613.1"/>
    <property type="molecule type" value="Genomic_DNA"/>
</dbReference>
<proteinExistence type="predicted"/>
<protein>
    <recommendedName>
        <fullName evidence="3">Quinol monooxygenase YgiN</fullName>
    </recommendedName>
</protein>
<gene>
    <name evidence="1" type="ORF">FB559_0089</name>
</gene>
<sequence>MNRIRIVRYRTRPEAADENQRLVEKVFAELAAEDPGGLRYATFRLADGVSFVHVVVHEGAEDPLGTSSAFAAFQQGIGDRVTESPEAEEATLVGSYRFGVSGV</sequence>
<name>A0A543CC07_9ACTN</name>
<accession>A0A543CC07</accession>
<reference evidence="1 2" key="1">
    <citation type="submission" date="2019-06" db="EMBL/GenBank/DDBJ databases">
        <title>Sequencing the genomes of 1000 actinobacteria strains.</title>
        <authorList>
            <person name="Klenk H.-P."/>
        </authorList>
    </citation>
    <scope>NUCLEOTIDE SEQUENCE [LARGE SCALE GENOMIC DNA]</scope>
    <source>
        <strain evidence="1 2">DSM 102200</strain>
    </source>
</reference>
<dbReference type="RefSeq" id="WP_221639845.1">
    <property type="nucleotide sequence ID" value="NZ_VFOZ01000001.1"/>
</dbReference>
<dbReference type="Proteomes" id="UP000316096">
    <property type="component" value="Unassembled WGS sequence"/>
</dbReference>
<evidence type="ECO:0000313" key="1">
    <source>
        <dbReference type="EMBL" id="TQL94613.1"/>
    </source>
</evidence>
<organism evidence="1 2">
    <name type="scientific">Actinoallomurus bryophytorum</name>
    <dbReference type="NCBI Taxonomy" id="1490222"/>
    <lineage>
        <taxon>Bacteria</taxon>
        <taxon>Bacillati</taxon>
        <taxon>Actinomycetota</taxon>
        <taxon>Actinomycetes</taxon>
        <taxon>Streptosporangiales</taxon>
        <taxon>Thermomonosporaceae</taxon>
        <taxon>Actinoallomurus</taxon>
    </lineage>
</organism>
<evidence type="ECO:0000313" key="2">
    <source>
        <dbReference type="Proteomes" id="UP000316096"/>
    </source>
</evidence>
<keyword evidence="2" id="KW-1185">Reference proteome</keyword>
<dbReference type="AlphaFoldDB" id="A0A543CC07"/>
<comment type="caution">
    <text evidence="1">The sequence shown here is derived from an EMBL/GenBank/DDBJ whole genome shotgun (WGS) entry which is preliminary data.</text>
</comment>
<evidence type="ECO:0008006" key="3">
    <source>
        <dbReference type="Google" id="ProtNLM"/>
    </source>
</evidence>